<reference evidence="3" key="1">
    <citation type="submission" date="2023-07" db="EMBL/GenBank/DDBJ databases">
        <title>draft genome sequence of fig (Ficus carica).</title>
        <authorList>
            <person name="Takahashi T."/>
            <person name="Nishimura K."/>
        </authorList>
    </citation>
    <scope>NUCLEOTIDE SEQUENCE</scope>
</reference>
<evidence type="ECO:0000313" key="4">
    <source>
        <dbReference type="Proteomes" id="UP001187192"/>
    </source>
</evidence>
<protein>
    <submittedName>
        <fullName evidence="3">Uncharacterized protein</fullName>
    </submittedName>
</protein>
<evidence type="ECO:0000313" key="3">
    <source>
        <dbReference type="EMBL" id="GMN64675.1"/>
    </source>
</evidence>
<dbReference type="AlphaFoldDB" id="A0AA88E1B4"/>
<organism evidence="3 4">
    <name type="scientific">Ficus carica</name>
    <name type="common">Common fig</name>
    <dbReference type="NCBI Taxonomy" id="3494"/>
    <lineage>
        <taxon>Eukaryota</taxon>
        <taxon>Viridiplantae</taxon>
        <taxon>Streptophyta</taxon>
        <taxon>Embryophyta</taxon>
        <taxon>Tracheophyta</taxon>
        <taxon>Spermatophyta</taxon>
        <taxon>Magnoliopsida</taxon>
        <taxon>eudicotyledons</taxon>
        <taxon>Gunneridae</taxon>
        <taxon>Pentapetalae</taxon>
        <taxon>rosids</taxon>
        <taxon>fabids</taxon>
        <taxon>Rosales</taxon>
        <taxon>Moraceae</taxon>
        <taxon>Ficeae</taxon>
        <taxon>Ficus</taxon>
    </lineage>
</organism>
<evidence type="ECO:0000256" key="2">
    <source>
        <dbReference type="SAM" id="MobiDB-lite"/>
    </source>
</evidence>
<keyword evidence="1" id="KW-0175">Coiled coil</keyword>
<feature type="coiled-coil region" evidence="1">
    <location>
        <begin position="39"/>
        <end position="80"/>
    </location>
</feature>
<sequence length="252" mass="27543">MVIIPMRFLLPGANRTLIGRGADQQGSEPADSRGGRGDITRLEKKVNTLQSDLEAARTAKKKAEKKTNMAENRAKVVAENAKAAEEANGKMEEDLRTDRVEHNHYLHEAFSAAFEQAKAKAMADYLVSLVNNQSAIGFDWSFMSSVSDETQVETLIFVDKEEGEVTGQEHRDASNASEDTELPANAAQNLEDLPTSIEGVCSKVSGLLLPETSRDHSFSPSAVLEPAGFLFHLSCLGRVVPDWMPPVIRLGF</sequence>
<feature type="region of interest" description="Disordered" evidence="2">
    <location>
        <begin position="19"/>
        <end position="39"/>
    </location>
</feature>
<dbReference type="EMBL" id="BTGU01000190">
    <property type="protein sequence ID" value="GMN64675.1"/>
    <property type="molecule type" value="Genomic_DNA"/>
</dbReference>
<dbReference type="Proteomes" id="UP001187192">
    <property type="component" value="Unassembled WGS sequence"/>
</dbReference>
<proteinExistence type="predicted"/>
<comment type="caution">
    <text evidence="3">The sequence shown here is derived from an EMBL/GenBank/DDBJ whole genome shotgun (WGS) entry which is preliminary data.</text>
</comment>
<name>A0AA88E1B4_FICCA</name>
<accession>A0AA88E1B4</accession>
<feature type="compositionally biased region" description="Basic and acidic residues" evidence="2">
    <location>
        <begin position="30"/>
        <end position="39"/>
    </location>
</feature>
<evidence type="ECO:0000256" key="1">
    <source>
        <dbReference type="SAM" id="Coils"/>
    </source>
</evidence>
<gene>
    <name evidence="3" type="ORF">TIFTF001_033733</name>
</gene>
<keyword evidence="4" id="KW-1185">Reference proteome</keyword>